<evidence type="ECO:0000313" key="3">
    <source>
        <dbReference type="Proteomes" id="UP000003729"/>
    </source>
</evidence>
<reference evidence="2 3" key="1">
    <citation type="submission" date="2008-10" db="EMBL/GenBank/DDBJ databases">
        <title>Draft genome sequence of Providencia alcalifaciens (DSM 30120).</title>
        <authorList>
            <person name="Sudarsanam P."/>
            <person name="Ley R."/>
            <person name="Guruge J."/>
            <person name="Turnbaugh P.J."/>
            <person name="Mahowald M."/>
            <person name="Liep D."/>
            <person name="Gordon J."/>
        </authorList>
    </citation>
    <scope>NUCLEOTIDE SEQUENCE [LARGE SCALE GENOMIC DNA]</scope>
    <source>
        <strain evidence="2 3">DSM 30120</strain>
    </source>
</reference>
<sequence>MFSGNQPLPDGCEVNMGELSARGKEVLAGAIKLMDELKAERQQGIKNNRPSYYKTGIIHRINKQLFFESLNHPPLPDHIQKERDDKFREALHKANPDWANFDPYKDIPANPWGGRKVGD</sequence>
<protein>
    <submittedName>
        <fullName evidence="2">Uncharacterized protein</fullName>
    </submittedName>
</protein>
<name>B6XGR0_9GAMM</name>
<dbReference type="EMBL" id="ABXW01000051">
    <property type="protein sequence ID" value="EEB45457.1"/>
    <property type="molecule type" value="Genomic_DNA"/>
</dbReference>
<evidence type="ECO:0000313" key="2">
    <source>
        <dbReference type="EMBL" id="EEB45457.1"/>
    </source>
</evidence>
<dbReference type="AlphaFoldDB" id="B6XGR0"/>
<reference evidence="2 3" key="2">
    <citation type="submission" date="2008-10" db="EMBL/GenBank/DDBJ databases">
        <authorList>
            <person name="Fulton L."/>
            <person name="Clifton S."/>
            <person name="Fulton B."/>
            <person name="Xu J."/>
            <person name="Minx P."/>
            <person name="Pepin K.H."/>
            <person name="Johnson M."/>
            <person name="Bhonagiri V."/>
            <person name="Nash W.E."/>
            <person name="Mardis E.R."/>
            <person name="Wilson R.K."/>
        </authorList>
    </citation>
    <scope>NUCLEOTIDE SEQUENCE [LARGE SCALE GENOMIC DNA]</scope>
    <source>
        <strain evidence="2 3">DSM 30120</strain>
    </source>
</reference>
<accession>B6XGR0</accession>
<dbReference type="Proteomes" id="UP000003729">
    <property type="component" value="Unassembled WGS sequence"/>
</dbReference>
<dbReference type="RefSeq" id="WP_006659483.1">
    <property type="nucleotide sequence ID" value="NZ_ABXW01000051.1"/>
</dbReference>
<proteinExistence type="predicted"/>
<gene>
    <name evidence="2" type="ORF">PROVALCAL_02546</name>
</gene>
<evidence type="ECO:0000256" key="1">
    <source>
        <dbReference type="SAM" id="MobiDB-lite"/>
    </source>
</evidence>
<comment type="caution">
    <text evidence="2">The sequence shown here is derived from an EMBL/GenBank/DDBJ whole genome shotgun (WGS) entry which is preliminary data.</text>
</comment>
<organism evidence="2 3">
    <name type="scientific">Providencia alcalifaciens DSM 30120</name>
    <dbReference type="NCBI Taxonomy" id="520999"/>
    <lineage>
        <taxon>Bacteria</taxon>
        <taxon>Pseudomonadati</taxon>
        <taxon>Pseudomonadota</taxon>
        <taxon>Gammaproteobacteria</taxon>
        <taxon>Enterobacterales</taxon>
        <taxon>Morganellaceae</taxon>
        <taxon>Providencia</taxon>
    </lineage>
</organism>
<feature type="region of interest" description="Disordered" evidence="1">
    <location>
        <begin position="100"/>
        <end position="119"/>
    </location>
</feature>